<comment type="subunit">
    <text evidence="1">Homodimer.</text>
</comment>
<dbReference type="FunFam" id="1.10.10.10:FF:000358">
    <property type="entry name" value="Acetylserotonin O-methyltransferase"/>
    <property type="match status" value="1"/>
</dbReference>
<dbReference type="CDD" id="cd02440">
    <property type="entry name" value="AdoMet_MTases"/>
    <property type="match status" value="1"/>
</dbReference>
<comment type="function">
    <text evidence="5">Catalyzes the transfer of a methyl group onto N-acetylserotonin, producing melatonin (N-acetyl-5-methoxytryptamine).</text>
</comment>
<evidence type="ECO:0000256" key="6">
    <source>
        <dbReference type="ARBA" id="ARBA00037926"/>
    </source>
</evidence>
<dbReference type="Proteomes" id="UP000694545">
    <property type="component" value="Unplaced"/>
</dbReference>
<accession>A0A8D2Q1D6</accession>
<reference evidence="14" key="1">
    <citation type="submission" date="2025-08" db="UniProtKB">
        <authorList>
            <consortium name="Ensembl"/>
        </authorList>
    </citation>
    <scope>IDENTIFICATION</scope>
</reference>
<evidence type="ECO:0000256" key="11">
    <source>
        <dbReference type="PIRSR" id="PIRSR005739-1"/>
    </source>
</evidence>
<evidence type="ECO:0000256" key="10">
    <source>
        <dbReference type="ARBA" id="ARBA00043260"/>
    </source>
</evidence>
<evidence type="ECO:0000313" key="15">
    <source>
        <dbReference type="Proteomes" id="UP000694545"/>
    </source>
</evidence>
<name>A0A8D2Q1D6_VARKO</name>
<evidence type="ECO:0000256" key="1">
    <source>
        <dbReference type="ARBA" id="ARBA00011738"/>
    </source>
</evidence>
<dbReference type="Gene3D" id="3.40.50.150">
    <property type="entry name" value="Vaccinia Virus protein VP39"/>
    <property type="match status" value="1"/>
</dbReference>
<evidence type="ECO:0000256" key="9">
    <source>
        <dbReference type="ARBA" id="ARBA00043054"/>
    </source>
</evidence>
<keyword evidence="2" id="KW-0489">Methyltransferase</keyword>
<sequence length="317" mass="35348">RGDSEGICWRHTVFDLLRNSEDALSSKAIAEQLGSSAHGMERLLDACAGLKLLRVEVKKEGVFYGNTEVANLYLTKSSPKSQYHNLMYYSKTIYLCGGHRSLCLSHKPPWDEALHYLKSLSEEEMIKFMYGLNAVWSICGRDVIAAFDLSPFTVIYDLGGGAGALAQECVSLYPNCTVTIFDLPKVVQTTKKHFVSPEEHRITFHEGDFFKDPIPEANLYILARVLHDWADEKCVQLLIKVQKACKTGGAVLLVETLLNEDKSGPLESQLCSLNMLVQTEGKERTSTEYSKLLIAAGFKAIEIKKTGKLYDAVLGRK</sequence>
<evidence type="ECO:0000256" key="8">
    <source>
        <dbReference type="ARBA" id="ARBA00040730"/>
    </source>
</evidence>
<evidence type="ECO:0000256" key="5">
    <source>
        <dbReference type="ARBA" id="ARBA00037645"/>
    </source>
</evidence>
<dbReference type="PROSITE" id="PS51683">
    <property type="entry name" value="SAM_OMT_II"/>
    <property type="match status" value="1"/>
</dbReference>
<reference evidence="14" key="2">
    <citation type="submission" date="2025-09" db="UniProtKB">
        <authorList>
            <consortium name="Ensembl"/>
        </authorList>
    </citation>
    <scope>IDENTIFICATION</scope>
</reference>
<dbReference type="SUPFAM" id="SSF53335">
    <property type="entry name" value="S-adenosyl-L-methionine-dependent methyltransferases"/>
    <property type="match status" value="1"/>
</dbReference>
<dbReference type="InterPro" id="IPR029063">
    <property type="entry name" value="SAM-dependent_MTases_sf"/>
</dbReference>
<dbReference type="Ensembl" id="ENSVKKT00000015278.1">
    <property type="protein sequence ID" value="ENSVKKP00000014920.1"/>
    <property type="gene ID" value="ENSVKKG00000010244.1"/>
</dbReference>
<dbReference type="GO" id="GO:0046983">
    <property type="term" value="F:protein dimerization activity"/>
    <property type="evidence" value="ECO:0007669"/>
    <property type="project" value="InterPro"/>
</dbReference>
<feature type="domain" description="O-methyltransferase C-terminal" evidence="12">
    <location>
        <begin position="118"/>
        <end position="299"/>
    </location>
</feature>
<dbReference type="EC" id="2.1.1.4" evidence="7"/>
<dbReference type="PANTHER" id="PTHR43712">
    <property type="entry name" value="PUTATIVE (AFU_ORTHOLOGUE AFUA_4G14580)-RELATED"/>
    <property type="match status" value="1"/>
</dbReference>
<evidence type="ECO:0000256" key="4">
    <source>
        <dbReference type="ARBA" id="ARBA00022691"/>
    </source>
</evidence>
<evidence type="ECO:0000256" key="2">
    <source>
        <dbReference type="ARBA" id="ARBA00022603"/>
    </source>
</evidence>
<dbReference type="InterPro" id="IPR012967">
    <property type="entry name" value="COMT_dimerisation"/>
</dbReference>
<organism evidence="14 15">
    <name type="scientific">Varanus komodoensis</name>
    <name type="common">Komodo dragon</name>
    <dbReference type="NCBI Taxonomy" id="61221"/>
    <lineage>
        <taxon>Eukaryota</taxon>
        <taxon>Metazoa</taxon>
        <taxon>Chordata</taxon>
        <taxon>Craniata</taxon>
        <taxon>Vertebrata</taxon>
        <taxon>Euteleostomi</taxon>
        <taxon>Lepidosauria</taxon>
        <taxon>Squamata</taxon>
        <taxon>Bifurcata</taxon>
        <taxon>Unidentata</taxon>
        <taxon>Episquamata</taxon>
        <taxon>Toxicofera</taxon>
        <taxon>Anguimorpha</taxon>
        <taxon>Paleoanguimorpha</taxon>
        <taxon>Varanoidea</taxon>
        <taxon>Varanidae</taxon>
        <taxon>Varanus</taxon>
    </lineage>
</organism>
<dbReference type="InterPro" id="IPR036388">
    <property type="entry name" value="WH-like_DNA-bd_sf"/>
</dbReference>
<evidence type="ECO:0000259" key="13">
    <source>
        <dbReference type="Pfam" id="PF08100"/>
    </source>
</evidence>
<protein>
    <recommendedName>
        <fullName evidence="8">Acetylserotonin O-methyltransferase</fullName>
        <ecNumber evidence="7">2.1.1.4</ecNumber>
    </recommendedName>
    <alternativeName>
        <fullName evidence="9">Hydroxyindole O-methyltransferase</fullName>
    </alternativeName>
</protein>
<dbReference type="FunFam" id="3.40.50.150:FF:000146">
    <property type="entry name" value="Acetylserotonin O-methyltransferase"/>
    <property type="match status" value="1"/>
</dbReference>
<dbReference type="Pfam" id="PF08100">
    <property type="entry name" value="Dimerisation"/>
    <property type="match status" value="1"/>
</dbReference>
<dbReference type="Gene3D" id="1.10.10.10">
    <property type="entry name" value="Winged helix-like DNA-binding domain superfamily/Winged helix DNA-binding domain"/>
    <property type="match status" value="1"/>
</dbReference>
<dbReference type="PANTHER" id="PTHR43712:SF2">
    <property type="entry name" value="O-METHYLTRANSFERASE CICE"/>
    <property type="match status" value="1"/>
</dbReference>
<dbReference type="InterPro" id="IPR016461">
    <property type="entry name" value="COMT-like"/>
</dbReference>
<dbReference type="GO" id="GO:0032259">
    <property type="term" value="P:methylation"/>
    <property type="evidence" value="ECO:0007669"/>
    <property type="project" value="UniProtKB-KW"/>
</dbReference>
<feature type="active site" description="Proton acceptor" evidence="11">
    <location>
        <position position="227"/>
    </location>
</feature>
<keyword evidence="4" id="KW-0949">S-adenosyl-L-methionine</keyword>
<feature type="domain" description="O-methyltransferase dimerisation" evidence="13">
    <location>
        <begin position="13"/>
        <end position="75"/>
    </location>
</feature>
<evidence type="ECO:0000256" key="7">
    <source>
        <dbReference type="ARBA" id="ARBA00039116"/>
    </source>
</evidence>
<keyword evidence="15" id="KW-1185">Reference proteome</keyword>
<dbReference type="AlphaFoldDB" id="A0A8D2Q1D6"/>
<evidence type="ECO:0000259" key="12">
    <source>
        <dbReference type="Pfam" id="PF00891"/>
    </source>
</evidence>
<evidence type="ECO:0000313" key="14">
    <source>
        <dbReference type="Ensembl" id="ENSVKKP00000014920.1"/>
    </source>
</evidence>
<comment type="pathway">
    <text evidence="6">Aromatic compound metabolism; melatonin biosynthesis; melatonin from serotonin: step 1/2.</text>
</comment>
<keyword evidence="3" id="KW-0808">Transferase</keyword>
<dbReference type="InterPro" id="IPR001077">
    <property type="entry name" value="COMT_C"/>
</dbReference>
<dbReference type="GO" id="GO:0017096">
    <property type="term" value="F:acetylserotonin O-methyltransferase activity"/>
    <property type="evidence" value="ECO:0007669"/>
    <property type="project" value="UniProtKB-EC"/>
</dbReference>
<evidence type="ECO:0000256" key="3">
    <source>
        <dbReference type="ARBA" id="ARBA00022679"/>
    </source>
</evidence>
<dbReference type="Pfam" id="PF00891">
    <property type="entry name" value="Methyltransf_2"/>
    <property type="match status" value="1"/>
</dbReference>
<dbReference type="GO" id="GO:0030187">
    <property type="term" value="P:melatonin biosynthetic process"/>
    <property type="evidence" value="ECO:0007669"/>
    <property type="project" value="UniProtKB-KW"/>
</dbReference>
<proteinExistence type="predicted"/>
<dbReference type="PIRSF" id="PIRSF005739">
    <property type="entry name" value="O-mtase"/>
    <property type="match status" value="1"/>
</dbReference>
<keyword evidence="10" id="KW-0471">Melatonin biosynthesis</keyword>